<organism evidence="1">
    <name type="scientific">uncultured Caudovirales phage</name>
    <dbReference type="NCBI Taxonomy" id="2100421"/>
    <lineage>
        <taxon>Viruses</taxon>
        <taxon>Duplodnaviria</taxon>
        <taxon>Heunggongvirae</taxon>
        <taxon>Uroviricota</taxon>
        <taxon>Caudoviricetes</taxon>
        <taxon>Peduoviridae</taxon>
        <taxon>Maltschvirus</taxon>
        <taxon>Maltschvirus maltsch</taxon>
    </lineage>
</organism>
<dbReference type="EMBL" id="LR798227">
    <property type="protein sequence ID" value="CAB5207233.1"/>
    <property type="molecule type" value="Genomic_DNA"/>
</dbReference>
<sequence length="55" mass="6435">MTQQQQEYTTLLAMLKQAQTYSREHDIDDSFIGQAIRDTNRTLKTLKIVESMDTQ</sequence>
<protein>
    <submittedName>
        <fullName evidence="1">Uncharacterized protein</fullName>
    </submittedName>
</protein>
<evidence type="ECO:0000313" key="1">
    <source>
        <dbReference type="EMBL" id="CAB5207233.1"/>
    </source>
</evidence>
<proteinExistence type="predicted"/>
<reference evidence="1" key="1">
    <citation type="submission" date="2020-05" db="EMBL/GenBank/DDBJ databases">
        <authorList>
            <person name="Chiriac C."/>
            <person name="Salcher M."/>
            <person name="Ghai R."/>
            <person name="Kavagutti S V."/>
        </authorList>
    </citation>
    <scope>NUCLEOTIDE SEQUENCE</scope>
</reference>
<name>A0A6J7WCU1_9CAUD</name>
<gene>
    <name evidence="1" type="ORF">UFOVP180_49</name>
</gene>
<accession>A0A6J7WCU1</accession>